<accession>A0A2T0SAH0</accession>
<dbReference type="EMBL" id="PVTE01000024">
    <property type="protein sequence ID" value="PRY30425.1"/>
    <property type="molecule type" value="Genomic_DNA"/>
</dbReference>
<dbReference type="PRINTS" id="PR00081">
    <property type="entry name" value="GDHRDH"/>
</dbReference>
<dbReference type="InterPro" id="IPR002347">
    <property type="entry name" value="SDR_fam"/>
</dbReference>
<dbReference type="Pfam" id="PF00106">
    <property type="entry name" value="adh_short"/>
    <property type="match status" value="1"/>
</dbReference>
<comment type="caution">
    <text evidence="4">The sequence shown here is derived from an EMBL/GenBank/DDBJ whole genome shotgun (WGS) entry which is preliminary data.</text>
</comment>
<reference evidence="4 5" key="1">
    <citation type="submission" date="2018-03" db="EMBL/GenBank/DDBJ databases">
        <title>Genomic Encyclopedia of Archaeal and Bacterial Type Strains, Phase II (KMG-II): from individual species to whole genera.</title>
        <authorList>
            <person name="Goeker M."/>
        </authorList>
    </citation>
    <scope>NUCLEOTIDE SEQUENCE [LARGE SCALE GENOMIC DNA]</scope>
    <source>
        <strain evidence="4 5">DSM 28354</strain>
    </source>
</reference>
<dbReference type="GO" id="GO:0016491">
    <property type="term" value="F:oxidoreductase activity"/>
    <property type="evidence" value="ECO:0007669"/>
    <property type="project" value="UniProtKB-KW"/>
</dbReference>
<keyword evidence="2" id="KW-0560">Oxidoreductase</keyword>
<dbReference type="CDD" id="cd05374">
    <property type="entry name" value="17beta-HSD-like_SDR_c"/>
    <property type="match status" value="1"/>
</dbReference>
<dbReference type="PANTHER" id="PTHR43976:SF16">
    <property type="entry name" value="SHORT-CHAIN DEHYDROGENASE_REDUCTASE FAMILY PROTEIN"/>
    <property type="match status" value="1"/>
</dbReference>
<dbReference type="InterPro" id="IPR020904">
    <property type="entry name" value="Sc_DH/Rdtase_CS"/>
</dbReference>
<dbReference type="PROSITE" id="PS00061">
    <property type="entry name" value="ADH_SHORT"/>
    <property type="match status" value="1"/>
</dbReference>
<dbReference type="PRINTS" id="PR00080">
    <property type="entry name" value="SDRFAMILY"/>
</dbReference>
<gene>
    <name evidence="4" type="ORF">CLV58_12446</name>
</gene>
<dbReference type="RefSeq" id="WP_106139995.1">
    <property type="nucleotide sequence ID" value="NZ_PVTE01000024.1"/>
</dbReference>
<dbReference type="Gene3D" id="3.40.50.720">
    <property type="entry name" value="NAD(P)-binding Rossmann-like Domain"/>
    <property type="match status" value="1"/>
</dbReference>
<evidence type="ECO:0000256" key="2">
    <source>
        <dbReference type="ARBA" id="ARBA00023002"/>
    </source>
</evidence>
<dbReference type="PANTHER" id="PTHR43976">
    <property type="entry name" value="SHORT CHAIN DEHYDROGENASE"/>
    <property type="match status" value="1"/>
</dbReference>
<evidence type="ECO:0000313" key="5">
    <source>
        <dbReference type="Proteomes" id="UP000238375"/>
    </source>
</evidence>
<evidence type="ECO:0000256" key="3">
    <source>
        <dbReference type="RuleBase" id="RU000363"/>
    </source>
</evidence>
<dbReference type="SUPFAM" id="SSF51735">
    <property type="entry name" value="NAD(P)-binding Rossmann-fold domains"/>
    <property type="match status" value="1"/>
</dbReference>
<dbReference type="InterPro" id="IPR036291">
    <property type="entry name" value="NAD(P)-bd_dom_sf"/>
</dbReference>
<comment type="similarity">
    <text evidence="1 3">Belongs to the short-chain dehydrogenases/reductases (SDR) family.</text>
</comment>
<dbReference type="Proteomes" id="UP000238375">
    <property type="component" value="Unassembled WGS sequence"/>
</dbReference>
<organism evidence="4 5">
    <name type="scientific">Spirosoma oryzae</name>
    <dbReference type="NCBI Taxonomy" id="1469603"/>
    <lineage>
        <taxon>Bacteria</taxon>
        <taxon>Pseudomonadati</taxon>
        <taxon>Bacteroidota</taxon>
        <taxon>Cytophagia</taxon>
        <taxon>Cytophagales</taxon>
        <taxon>Cytophagaceae</taxon>
        <taxon>Spirosoma</taxon>
    </lineage>
</organism>
<evidence type="ECO:0000313" key="4">
    <source>
        <dbReference type="EMBL" id="PRY30425.1"/>
    </source>
</evidence>
<proteinExistence type="inferred from homology"/>
<name>A0A2T0SAH0_9BACT</name>
<dbReference type="InterPro" id="IPR051911">
    <property type="entry name" value="SDR_oxidoreductase"/>
</dbReference>
<dbReference type="AlphaFoldDB" id="A0A2T0SAH0"/>
<dbReference type="OrthoDB" id="9786056at2"/>
<sequence length="304" mass="33873">MKNKTVFISGTNSGFGKVAVERFTQEGWQVAATVRNKADHPGLFDEFPTVKLYSLDTSNNAQVEEVAKAVIADFKRIDVVINNAGYCLMGPTETTSMEQIVHQYETNIFGVFAVTKSFISHFRQHGGGTFINLSSSSGLFNYPFIAAYGSSKWAVRGLSEALGIELAPFNIQVKVIYPGTHATKIFTKLEQGAAADNPAYQPYRQYYKTFLLAQTKLPATVPVNVVEEMIKAANNPRGPINIIAGGDAKFLDRMKKLLPERVFQKLQLRIMKSPMTKPEIGFFTRLFGRRVAKMEMNIEPDLIK</sequence>
<keyword evidence="5" id="KW-1185">Reference proteome</keyword>
<protein>
    <submittedName>
        <fullName evidence="4">NADP-dependent 3-hydroxy acid dehydrogenase YdfG</fullName>
    </submittedName>
</protein>
<evidence type="ECO:0000256" key="1">
    <source>
        <dbReference type="ARBA" id="ARBA00006484"/>
    </source>
</evidence>